<name>A0A9W8MX95_9AGAR</name>
<dbReference type="AlphaFoldDB" id="A0A9W8MX95"/>
<accession>A0A9W8MX95</accession>
<dbReference type="InterPro" id="IPR002108">
    <property type="entry name" value="ADF-H"/>
</dbReference>
<proteinExistence type="predicted"/>
<dbReference type="PANTHER" id="PTHR10829:SF25">
    <property type="entry name" value="DREBRIN-LIKE PROTEIN"/>
    <property type="match status" value="1"/>
</dbReference>
<dbReference type="GO" id="GO:0051015">
    <property type="term" value="F:actin filament binding"/>
    <property type="evidence" value="ECO:0007669"/>
    <property type="project" value="TreeGrafter"/>
</dbReference>
<reference evidence="3" key="1">
    <citation type="submission" date="2022-07" db="EMBL/GenBank/DDBJ databases">
        <title>Genome Sequence of Agrocybe chaxingu.</title>
        <authorList>
            <person name="Buettner E."/>
        </authorList>
    </citation>
    <scope>NUCLEOTIDE SEQUENCE</scope>
    <source>
        <strain evidence="3">MP-N11</strain>
    </source>
</reference>
<evidence type="ECO:0000313" key="3">
    <source>
        <dbReference type="EMBL" id="KAJ3509045.1"/>
    </source>
</evidence>
<feature type="compositionally biased region" description="Pro residues" evidence="1">
    <location>
        <begin position="175"/>
        <end position="184"/>
    </location>
</feature>
<dbReference type="Gene3D" id="3.40.20.10">
    <property type="entry name" value="Severin"/>
    <property type="match status" value="1"/>
</dbReference>
<dbReference type="Pfam" id="PF00241">
    <property type="entry name" value="Cofilin_ADF"/>
    <property type="match status" value="1"/>
</dbReference>
<protein>
    <recommendedName>
        <fullName evidence="2">ADF-H domain-containing protein</fullName>
    </recommendedName>
</protein>
<feature type="compositionally biased region" description="Low complexity" evidence="1">
    <location>
        <begin position="185"/>
        <end position="197"/>
    </location>
</feature>
<dbReference type="GO" id="GO:0005884">
    <property type="term" value="C:actin filament"/>
    <property type="evidence" value="ECO:0007669"/>
    <property type="project" value="TreeGrafter"/>
</dbReference>
<dbReference type="PANTHER" id="PTHR10829">
    <property type="entry name" value="CORTACTIN AND DREBRIN"/>
    <property type="match status" value="1"/>
</dbReference>
<evidence type="ECO:0000313" key="4">
    <source>
        <dbReference type="Proteomes" id="UP001148786"/>
    </source>
</evidence>
<dbReference type="GO" id="GO:0030864">
    <property type="term" value="C:cortical actin cytoskeleton"/>
    <property type="evidence" value="ECO:0007669"/>
    <property type="project" value="TreeGrafter"/>
</dbReference>
<dbReference type="InterPro" id="IPR029006">
    <property type="entry name" value="ADF-H/Gelsolin-like_dom_sf"/>
</dbReference>
<dbReference type="SMART" id="SM00102">
    <property type="entry name" value="ADF"/>
    <property type="match status" value="1"/>
</dbReference>
<evidence type="ECO:0000259" key="2">
    <source>
        <dbReference type="PROSITE" id="PS51263"/>
    </source>
</evidence>
<comment type="caution">
    <text evidence="3">The sequence shown here is derived from an EMBL/GenBank/DDBJ whole genome shotgun (WGS) entry which is preliminary data.</text>
</comment>
<dbReference type="GO" id="GO:0030833">
    <property type="term" value="P:regulation of actin filament polymerization"/>
    <property type="evidence" value="ECO:0007669"/>
    <property type="project" value="TreeGrafter"/>
</dbReference>
<dbReference type="PROSITE" id="PS51263">
    <property type="entry name" value="ADF_H"/>
    <property type="match status" value="1"/>
</dbReference>
<feature type="domain" description="ADF-H" evidence="2">
    <location>
        <begin position="4"/>
        <end position="132"/>
    </location>
</feature>
<dbReference type="GO" id="GO:0030427">
    <property type="term" value="C:site of polarized growth"/>
    <property type="evidence" value="ECO:0007669"/>
    <property type="project" value="TreeGrafter"/>
</dbReference>
<gene>
    <name evidence="3" type="ORF">NLJ89_g5426</name>
</gene>
<dbReference type="EMBL" id="JANKHO010000510">
    <property type="protein sequence ID" value="KAJ3509045.1"/>
    <property type="molecule type" value="Genomic_DNA"/>
</dbReference>
<feature type="region of interest" description="Disordered" evidence="1">
    <location>
        <begin position="175"/>
        <end position="197"/>
    </location>
</feature>
<dbReference type="CDD" id="cd11281">
    <property type="entry name" value="ADF_drebrin_like"/>
    <property type="match status" value="1"/>
</dbReference>
<evidence type="ECO:0000256" key="1">
    <source>
        <dbReference type="SAM" id="MobiDB-lite"/>
    </source>
</evidence>
<organism evidence="3 4">
    <name type="scientific">Agrocybe chaxingu</name>
    <dbReference type="NCBI Taxonomy" id="84603"/>
    <lineage>
        <taxon>Eukaryota</taxon>
        <taxon>Fungi</taxon>
        <taxon>Dikarya</taxon>
        <taxon>Basidiomycota</taxon>
        <taxon>Agaricomycotina</taxon>
        <taxon>Agaricomycetes</taxon>
        <taxon>Agaricomycetidae</taxon>
        <taxon>Agaricales</taxon>
        <taxon>Agaricineae</taxon>
        <taxon>Strophariaceae</taxon>
        <taxon>Agrocybe</taxon>
    </lineage>
</organism>
<keyword evidence="4" id="KW-1185">Reference proteome</keyword>
<dbReference type="OrthoDB" id="5971719at2759"/>
<dbReference type="SUPFAM" id="SSF55753">
    <property type="entry name" value="Actin depolymerizing proteins"/>
    <property type="match status" value="1"/>
</dbReference>
<dbReference type="Proteomes" id="UP001148786">
    <property type="component" value="Unassembled WGS sequence"/>
</dbReference>
<sequence length="197" mass="21075">MSLQVNLSSKEIANAYQDVVNGRGIDWAIFTYEGGTNDLKVQATGNGGLEELEEEFSDGRIQYAFVKVIDPNSQLPKLVQINWCGDGVPEVKKGLFHTHSNAVARFLRGTHVVINARNETDVAPSLIMSRVEAASGAKYSVQKEAPRKFEPIAPVGSSYTPVGKVDIAAIKKAAPPPAAKPALPPSSSTASLPPYSQ</sequence>